<evidence type="ECO:0000313" key="1">
    <source>
        <dbReference type="EMBL" id="ABG22622.1"/>
    </source>
</evidence>
<gene>
    <name evidence="1" type="ORF">MDV075.2</name>
</gene>
<accession>Q15AJ6</accession>
<dbReference type="EMBL" id="DQ534530">
    <property type="protein sequence ID" value="ABG22622.1"/>
    <property type="molecule type" value="Genomic_DNA"/>
</dbReference>
<protein>
    <submittedName>
        <fullName evidence="1">Uncharacterized protein</fullName>
    </submittedName>
</protein>
<proteinExistence type="predicted"/>
<reference evidence="1" key="1">
    <citation type="journal article" date="2007" name="Virus Genes">
        <title>Polymorphisms in the repeat long regions of oncogenic and attenuated pathotypes of Marek's disease virus 1.</title>
        <authorList>
            <person name="Spatz S.J."/>
            <person name="Silva R.F."/>
        </authorList>
    </citation>
    <scope>NUCLEOTIDE SEQUENCE</scope>
    <source>
        <strain evidence="1">549a</strain>
    </source>
</reference>
<organism evidence="1">
    <name type="scientific">Gallid alphaherpesvirus 2</name>
    <dbReference type="NCBI Taxonomy" id="10390"/>
    <lineage>
        <taxon>Viruses</taxon>
        <taxon>Duplodnaviria</taxon>
        <taxon>Heunggongvirae</taxon>
        <taxon>Peploviricota</taxon>
        <taxon>Herviviricetes</taxon>
        <taxon>Herpesvirales</taxon>
        <taxon>Orthoherpesviridae</taxon>
        <taxon>Alphaherpesvirinae</taxon>
        <taxon>Mardivirus</taxon>
        <taxon>Mardivirus gallidalpha2</taxon>
    </lineage>
</organism>
<name>Q15AJ6_9ALPH</name>
<sequence length="64" mass="6861">MLAICRNKFLCLLPQGGGARRACSVTALARVLHTSLALLNVSSAMLTICRNKFLCLLPHSSAFS</sequence>